<reference evidence="1" key="1">
    <citation type="submission" date="2022-08" db="EMBL/GenBank/DDBJ databases">
        <title>Genome Sequence of Pycnoporus sanguineus.</title>
        <authorList>
            <person name="Buettner E."/>
        </authorList>
    </citation>
    <scope>NUCLEOTIDE SEQUENCE</scope>
    <source>
        <strain evidence="1">CG-C14</strain>
    </source>
</reference>
<evidence type="ECO:0000313" key="1">
    <source>
        <dbReference type="EMBL" id="KAJ3003945.1"/>
    </source>
</evidence>
<evidence type="ECO:0000313" key="2">
    <source>
        <dbReference type="Proteomes" id="UP001144978"/>
    </source>
</evidence>
<proteinExistence type="predicted"/>
<gene>
    <name evidence="1" type="ORF">NUW54_g5047</name>
</gene>
<organism evidence="1 2">
    <name type="scientific">Trametes sanguinea</name>
    <dbReference type="NCBI Taxonomy" id="158606"/>
    <lineage>
        <taxon>Eukaryota</taxon>
        <taxon>Fungi</taxon>
        <taxon>Dikarya</taxon>
        <taxon>Basidiomycota</taxon>
        <taxon>Agaricomycotina</taxon>
        <taxon>Agaricomycetes</taxon>
        <taxon>Polyporales</taxon>
        <taxon>Polyporaceae</taxon>
        <taxon>Trametes</taxon>
    </lineage>
</organism>
<sequence>MPPTSSTTVTASESGPGILQGTLSERLSQLEYALQNLPESLHAPEYSDRFHFGPNCRPDEDDINLIGTVPGAINRALDQPRS</sequence>
<name>A0ACC1PWQ3_9APHY</name>
<protein>
    <submittedName>
        <fullName evidence="1">Uncharacterized protein</fullName>
    </submittedName>
</protein>
<comment type="caution">
    <text evidence="1">The sequence shown here is derived from an EMBL/GenBank/DDBJ whole genome shotgun (WGS) entry which is preliminary data.</text>
</comment>
<keyword evidence="2" id="KW-1185">Reference proteome</keyword>
<dbReference type="EMBL" id="JANSHE010001204">
    <property type="protein sequence ID" value="KAJ3003945.1"/>
    <property type="molecule type" value="Genomic_DNA"/>
</dbReference>
<dbReference type="Proteomes" id="UP001144978">
    <property type="component" value="Unassembled WGS sequence"/>
</dbReference>
<accession>A0ACC1PWQ3</accession>